<reference evidence="1 2" key="1">
    <citation type="submission" date="2024-05" db="EMBL/GenBank/DDBJ databases">
        <title>Genetic variation in Jamaican populations of the coffee berry borer (Hypothenemus hampei).</title>
        <authorList>
            <person name="Errbii M."/>
            <person name="Myrie A."/>
        </authorList>
    </citation>
    <scope>NUCLEOTIDE SEQUENCE [LARGE SCALE GENOMIC DNA]</scope>
    <source>
        <strain evidence="1">JA-Hopewell-2020-01-JO</strain>
        <tissue evidence="1">Whole body</tissue>
    </source>
</reference>
<evidence type="ECO:0000313" key="1">
    <source>
        <dbReference type="EMBL" id="KAL1506768.1"/>
    </source>
</evidence>
<organism evidence="1 2">
    <name type="scientific">Hypothenemus hampei</name>
    <name type="common">Coffee berry borer</name>
    <dbReference type="NCBI Taxonomy" id="57062"/>
    <lineage>
        <taxon>Eukaryota</taxon>
        <taxon>Metazoa</taxon>
        <taxon>Ecdysozoa</taxon>
        <taxon>Arthropoda</taxon>
        <taxon>Hexapoda</taxon>
        <taxon>Insecta</taxon>
        <taxon>Pterygota</taxon>
        <taxon>Neoptera</taxon>
        <taxon>Endopterygota</taxon>
        <taxon>Coleoptera</taxon>
        <taxon>Polyphaga</taxon>
        <taxon>Cucujiformia</taxon>
        <taxon>Curculionidae</taxon>
        <taxon>Scolytinae</taxon>
        <taxon>Hypothenemus</taxon>
    </lineage>
</organism>
<accession>A0ABD1F0E8</accession>
<protein>
    <submittedName>
        <fullName evidence="1">Uncharacterized protein</fullName>
    </submittedName>
</protein>
<proteinExistence type="predicted"/>
<comment type="caution">
    <text evidence="1">The sequence shown here is derived from an EMBL/GenBank/DDBJ whole genome shotgun (WGS) entry which is preliminary data.</text>
</comment>
<sequence length="81" mass="9443">MLQTGQGKYLEKFRLRSIRPGHEKCVQPTGLRQHIYEFVIVCMVASRFCANSERMVEDIFKHLNNWNFPLQTVSAVKISCI</sequence>
<name>A0ABD1F0E8_HYPHA</name>
<gene>
    <name evidence="1" type="ORF">ABEB36_006071</name>
</gene>
<dbReference type="EMBL" id="JBDJPC010000004">
    <property type="protein sequence ID" value="KAL1506768.1"/>
    <property type="molecule type" value="Genomic_DNA"/>
</dbReference>
<dbReference type="Proteomes" id="UP001566132">
    <property type="component" value="Unassembled WGS sequence"/>
</dbReference>
<dbReference type="AlphaFoldDB" id="A0ABD1F0E8"/>
<keyword evidence="2" id="KW-1185">Reference proteome</keyword>
<evidence type="ECO:0000313" key="2">
    <source>
        <dbReference type="Proteomes" id="UP001566132"/>
    </source>
</evidence>